<dbReference type="InterPro" id="IPR036418">
    <property type="entry name" value="Cyt_c_oxidase_su6a_sf"/>
</dbReference>
<organism evidence="7 8">
    <name type="scientific">Lynx pardinus</name>
    <name type="common">Iberian lynx</name>
    <name type="synonym">Felis pardina</name>
    <dbReference type="NCBI Taxonomy" id="191816"/>
    <lineage>
        <taxon>Eukaryota</taxon>
        <taxon>Metazoa</taxon>
        <taxon>Chordata</taxon>
        <taxon>Craniata</taxon>
        <taxon>Vertebrata</taxon>
        <taxon>Euteleostomi</taxon>
        <taxon>Mammalia</taxon>
        <taxon>Eutheria</taxon>
        <taxon>Laurasiatheria</taxon>
        <taxon>Carnivora</taxon>
        <taxon>Feliformia</taxon>
        <taxon>Felidae</taxon>
        <taxon>Felinae</taxon>
        <taxon>Lynx</taxon>
    </lineage>
</organism>
<sequence length="64" mass="7308">GFLSRGVSMLNVFLKSHLGEQERPKFVAYPHLHIRANPVPWGDSNHTPFHNSHTNPLPTSYEDE</sequence>
<proteinExistence type="predicted"/>
<evidence type="ECO:0000256" key="2">
    <source>
        <dbReference type="ARBA" id="ARBA00022792"/>
    </source>
</evidence>
<keyword evidence="4" id="KW-0496">Mitochondrion</keyword>
<dbReference type="InterPro" id="IPR001349">
    <property type="entry name" value="Cyt_c_oxidase_su6a"/>
</dbReference>
<evidence type="ECO:0000313" key="8">
    <source>
        <dbReference type="Proteomes" id="UP000386466"/>
    </source>
</evidence>
<dbReference type="Gene3D" id="4.10.95.10">
    <property type="entry name" value="Cytochrome c oxidase, subunit VIa"/>
    <property type="match status" value="1"/>
</dbReference>
<comment type="subcellular location">
    <subcellularLocation>
        <location evidence="1">Mitochondrion inner membrane</location>
    </subcellularLocation>
</comment>
<keyword evidence="3" id="KW-0809">Transit peptide</keyword>
<dbReference type="AlphaFoldDB" id="A0A485PE77"/>
<feature type="non-terminal residue" evidence="7">
    <location>
        <position position="1"/>
    </location>
</feature>
<keyword evidence="2" id="KW-0999">Mitochondrion inner membrane</keyword>
<name>A0A485PE77_LYNPA</name>
<dbReference type="PIRSF" id="PIRSF000277">
    <property type="entry name" value="COX6A1"/>
    <property type="match status" value="1"/>
</dbReference>
<dbReference type="PANTHER" id="PTHR11504:SF4">
    <property type="entry name" value="CYTOCHROME C OXIDASE SUBUNIT 6A1, MITOCHONDRIAL"/>
    <property type="match status" value="1"/>
</dbReference>
<dbReference type="Proteomes" id="UP000386466">
    <property type="component" value="Unassembled WGS sequence"/>
</dbReference>
<protein>
    <submittedName>
        <fullName evidence="7">Cytochrome c oxidase subunit</fullName>
    </submittedName>
</protein>
<dbReference type="GO" id="GO:0030234">
    <property type="term" value="F:enzyme regulator activity"/>
    <property type="evidence" value="ECO:0007669"/>
    <property type="project" value="TreeGrafter"/>
</dbReference>
<keyword evidence="8" id="KW-1185">Reference proteome</keyword>
<evidence type="ECO:0000256" key="3">
    <source>
        <dbReference type="ARBA" id="ARBA00022946"/>
    </source>
</evidence>
<feature type="region of interest" description="Disordered" evidence="6">
    <location>
        <begin position="45"/>
        <end position="64"/>
    </location>
</feature>
<dbReference type="GO" id="GO:0005743">
    <property type="term" value="C:mitochondrial inner membrane"/>
    <property type="evidence" value="ECO:0007669"/>
    <property type="project" value="UniProtKB-SubCell"/>
</dbReference>
<dbReference type="PANTHER" id="PTHR11504">
    <property type="entry name" value="CYTOCHROME C OXIDASE POLYPEPTIDE VIA"/>
    <property type="match status" value="1"/>
</dbReference>
<dbReference type="EMBL" id="CAAGRJ010034736">
    <property type="protein sequence ID" value="VFV43970.1"/>
    <property type="molecule type" value="Genomic_DNA"/>
</dbReference>
<feature type="compositionally biased region" description="Polar residues" evidence="6">
    <location>
        <begin position="45"/>
        <end position="58"/>
    </location>
</feature>
<keyword evidence="5" id="KW-0472">Membrane</keyword>
<evidence type="ECO:0000313" key="7">
    <source>
        <dbReference type="EMBL" id="VFV43970.1"/>
    </source>
</evidence>
<evidence type="ECO:0000256" key="1">
    <source>
        <dbReference type="ARBA" id="ARBA00004273"/>
    </source>
</evidence>
<accession>A0A485PE77</accession>
<dbReference type="GO" id="GO:0006123">
    <property type="term" value="P:mitochondrial electron transport, cytochrome c to oxygen"/>
    <property type="evidence" value="ECO:0007669"/>
    <property type="project" value="TreeGrafter"/>
</dbReference>
<evidence type="ECO:0000256" key="6">
    <source>
        <dbReference type="SAM" id="MobiDB-lite"/>
    </source>
</evidence>
<evidence type="ECO:0000256" key="4">
    <source>
        <dbReference type="ARBA" id="ARBA00023128"/>
    </source>
</evidence>
<dbReference type="SUPFAM" id="SSF81411">
    <property type="entry name" value="Mitochondrial cytochrome c oxidase subunit VIa"/>
    <property type="match status" value="1"/>
</dbReference>
<evidence type="ECO:0000256" key="5">
    <source>
        <dbReference type="ARBA" id="ARBA00023136"/>
    </source>
</evidence>
<gene>
    <name evidence="7" type="ORF">LYPA_23C008616</name>
</gene>
<reference evidence="7 8" key="1">
    <citation type="submission" date="2019-01" db="EMBL/GenBank/DDBJ databases">
        <authorList>
            <person name="Alioto T."/>
            <person name="Alioto T."/>
        </authorList>
    </citation>
    <scope>NUCLEOTIDE SEQUENCE [LARGE SCALE GENOMIC DNA]</scope>
</reference>